<evidence type="ECO:0000256" key="1">
    <source>
        <dbReference type="SAM" id="SignalP"/>
    </source>
</evidence>
<evidence type="ECO:0000313" key="2">
    <source>
        <dbReference type="EMBL" id="KIK95260.1"/>
    </source>
</evidence>
<dbReference type="OrthoDB" id="2689137at2759"/>
<dbReference type="InParanoid" id="A0A0D0E8V7"/>
<dbReference type="HOGENOM" id="CLU_2533687_0_0_1"/>
<dbReference type="AlphaFoldDB" id="A0A0D0E8V7"/>
<reference evidence="3" key="2">
    <citation type="submission" date="2015-01" db="EMBL/GenBank/DDBJ databases">
        <title>Evolutionary Origins and Diversification of the Mycorrhizal Mutualists.</title>
        <authorList>
            <consortium name="DOE Joint Genome Institute"/>
            <consortium name="Mycorrhizal Genomics Consortium"/>
            <person name="Kohler A."/>
            <person name="Kuo A."/>
            <person name="Nagy L.G."/>
            <person name="Floudas D."/>
            <person name="Copeland A."/>
            <person name="Barry K.W."/>
            <person name="Cichocki N."/>
            <person name="Veneault-Fourrey C."/>
            <person name="LaButti K."/>
            <person name="Lindquist E.A."/>
            <person name="Lipzen A."/>
            <person name="Lundell T."/>
            <person name="Morin E."/>
            <person name="Murat C."/>
            <person name="Riley R."/>
            <person name="Ohm R."/>
            <person name="Sun H."/>
            <person name="Tunlid A."/>
            <person name="Henrissat B."/>
            <person name="Grigoriev I.V."/>
            <person name="Hibbett D.S."/>
            <person name="Martin F."/>
        </authorList>
    </citation>
    <scope>NUCLEOTIDE SEQUENCE [LARGE SCALE GENOMIC DNA]</scope>
    <source>
        <strain evidence="3">Ve08.2h10</strain>
    </source>
</reference>
<keyword evidence="3" id="KW-1185">Reference proteome</keyword>
<feature type="non-terminal residue" evidence="2">
    <location>
        <position position="1"/>
    </location>
</feature>
<gene>
    <name evidence="2" type="ORF">PAXRUDRAFT_73735</name>
</gene>
<dbReference type="EMBL" id="KN825052">
    <property type="protein sequence ID" value="KIK95260.1"/>
    <property type="molecule type" value="Genomic_DNA"/>
</dbReference>
<feature type="non-terminal residue" evidence="2">
    <location>
        <position position="84"/>
    </location>
</feature>
<keyword evidence="1" id="KW-0732">Signal</keyword>
<dbReference type="STRING" id="930991.A0A0D0E8V7"/>
<feature type="signal peptide" evidence="1">
    <location>
        <begin position="1"/>
        <end position="27"/>
    </location>
</feature>
<dbReference type="Proteomes" id="UP000054538">
    <property type="component" value="Unassembled WGS sequence"/>
</dbReference>
<protein>
    <recommendedName>
        <fullName evidence="4">HAT C-terminal dimerisation domain-containing protein</fullName>
    </recommendedName>
</protein>
<reference evidence="2 3" key="1">
    <citation type="submission" date="2014-04" db="EMBL/GenBank/DDBJ databases">
        <authorList>
            <consortium name="DOE Joint Genome Institute"/>
            <person name="Kuo A."/>
            <person name="Kohler A."/>
            <person name="Jargeat P."/>
            <person name="Nagy L.G."/>
            <person name="Floudas D."/>
            <person name="Copeland A."/>
            <person name="Barry K.W."/>
            <person name="Cichocki N."/>
            <person name="Veneault-Fourrey C."/>
            <person name="LaButti K."/>
            <person name="Lindquist E.A."/>
            <person name="Lipzen A."/>
            <person name="Lundell T."/>
            <person name="Morin E."/>
            <person name="Murat C."/>
            <person name="Sun H."/>
            <person name="Tunlid A."/>
            <person name="Henrissat B."/>
            <person name="Grigoriev I.V."/>
            <person name="Hibbett D.S."/>
            <person name="Martin F."/>
            <person name="Nordberg H.P."/>
            <person name="Cantor M.N."/>
            <person name="Hua S.X."/>
        </authorList>
    </citation>
    <scope>NUCLEOTIDE SEQUENCE [LARGE SCALE GENOMIC DNA]</scope>
    <source>
        <strain evidence="2 3">Ve08.2h10</strain>
    </source>
</reference>
<evidence type="ECO:0000313" key="3">
    <source>
        <dbReference type="Proteomes" id="UP000054538"/>
    </source>
</evidence>
<accession>A0A0D0E8V7</accession>
<name>A0A0D0E8V7_9AGAM</name>
<proteinExistence type="predicted"/>
<evidence type="ECO:0008006" key="4">
    <source>
        <dbReference type="Google" id="ProtNLM"/>
    </source>
</evidence>
<organism evidence="2 3">
    <name type="scientific">Paxillus rubicundulus Ve08.2h10</name>
    <dbReference type="NCBI Taxonomy" id="930991"/>
    <lineage>
        <taxon>Eukaryota</taxon>
        <taxon>Fungi</taxon>
        <taxon>Dikarya</taxon>
        <taxon>Basidiomycota</taxon>
        <taxon>Agaricomycotina</taxon>
        <taxon>Agaricomycetes</taxon>
        <taxon>Agaricomycetidae</taxon>
        <taxon>Boletales</taxon>
        <taxon>Paxilineae</taxon>
        <taxon>Paxillaceae</taxon>
        <taxon>Paxillus</taxon>
    </lineage>
</organism>
<feature type="chain" id="PRO_5002221113" description="HAT C-terminal dimerisation domain-containing protein" evidence="1">
    <location>
        <begin position="28"/>
        <end position="84"/>
    </location>
</feature>
<sequence length="84" mass="9133">HSPAPNGISGLIHLALALLSVTPNSVATEHIFSQFGIIHSCLCNCLSSEKVHKQASVHSDTIVQYGSIHCVKQFFFDEPDSDKE</sequence>